<protein>
    <submittedName>
        <fullName evidence="1">Uncharacterized protein</fullName>
    </submittedName>
</protein>
<evidence type="ECO:0000313" key="2">
    <source>
        <dbReference type="Proteomes" id="UP001060215"/>
    </source>
</evidence>
<gene>
    <name evidence="1" type="ORF">LOK49_LG05G02740</name>
</gene>
<reference evidence="1 2" key="1">
    <citation type="journal article" date="2022" name="Plant J.">
        <title>Chromosome-level genome of Camellia lanceoleosa provides a valuable resource for understanding genome evolution and self-incompatibility.</title>
        <authorList>
            <person name="Gong W."/>
            <person name="Xiao S."/>
            <person name="Wang L."/>
            <person name="Liao Z."/>
            <person name="Chang Y."/>
            <person name="Mo W."/>
            <person name="Hu G."/>
            <person name="Li W."/>
            <person name="Zhao G."/>
            <person name="Zhu H."/>
            <person name="Hu X."/>
            <person name="Ji K."/>
            <person name="Xiang X."/>
            <person name="Song Q."/>
            <person name="Yuan D."/>
            <person name="Jin S."/>
            <person name="Zhang L."/>
        </authorList>
    </citation>
    <scope>NUCLEOTIDE SEQUENCE [LARGE SCALE GENOMIC DNA]</scope>
    <source>
        <strain evidence="1">SQ_2022a</strain>
    </source>
</reference>
<evidence type="ECO:0000313" key="1">
    <source>
        <dbReference type="EMBL" id="KAI8014309.1"/>
    </source>
</evidence>
<proteinExistence type="predicted"/>
<accession>A0ACC0HLK3</accession>
<organism evidence="1 2">
    <name type="scientific">Camellia lanceoleosa</name>
    <dbReference type="NCBI Taxonomy" id="1840588"/>
    <lineage>
        <taxon>Eukaryota</taxon>
        <taxon>Viridiplantae</taxon>
        <taxon>Streptophyta</taxon>
        <taxon>Embryophyta</taxon>
        <taxon>Tracheophyta</taxon>
        <taxon>Spermatophyta</taxon>
        <taxon>Magnoliopsida</taxon>
        <taxon>eudicotyledons</taxon>
        <taxon>Gunneridae</taxon>
        <taxon>Pentapetalae</taxon>
        <taxon>asterids</taxon>
        <taxon>Ericales</taxon>
        <taxon>Theaceae</taxon>
        <taxon>Camellia</taxon>
    </lineage>
</organism>
<sequence length="431" mass="47280">MIDTIVISTYETKTIAPNLIISILIGLTITILILATFHVSGGHINPIISFSAAFVSLISFSGVAVYIVAQCLGDATGALALKAVVSSIIEQTFSPRGCTLPVIAPGPNGPDVTGLTMGQALWLEIICTFMFLFASIWIAFGNCQAKALGRVVAFLIVGLVIGLLVFISTTVMTTKGYSGAGMNPTRCFGPVMNHHHNHTMSIFASAMSLFLTMGFVHCRHLISTLVSYRWLSRNFLLPSNVSKRLLQEFVEKHGNGFEVVYTLSGWLKNNPSVYHIRLVSGPKIQNPNKNLIAIAQFSLPQLIIACEITDLKKPVAVIARKSRVGSSRNEVKTLTLILTARNIDAADVDNELAVMEYVEDIYKFYKLTEGESRVHEYMDSQPEINSKMRSILIDWLTEEGTSVGQHISSMLIACKYEEIRGQKDNFAEGKS</sequence>
<comment type="caution">
    <text evidence="1">The sequence shown here is derived from an EMBL/GenBank/DDBJ whole genome shotgun (WGS) entry which is preliminary data.</text>
</comment>
<dbReference type="Proteomes" id="UP001060215">
    <property type="component" value="Chromosome 4"/>
</dbReference>
<name>A0ACC0HLK3_9ERIC</name>
<dbReference type="EMBL" id="CM045761">
    <property type="protein sequence ID" value="KAI8014309.1"/>
    <property type="molecule type" value="Genomic_DNA"/>
</dbReference>
<keyword evidence="2" id="KW-1185">Reference proteome</keyword>